<sequence length="253" mass="27623">MPRFTETQDSFAEAVRRADHALPQGVTSHSADQPTRRFNVYRNNFYASLIDVVAGRYPVVQRLVGEEFFRAMAKVYVEQEPPRSAMILAYGSGFPDFLAGFPPVADVPYLPDVARMEWARHTAYHAADATPLRAEDFAGVLAEQVAALTLSLHPSLTIVPSPYPIVSIWETNTFDEEVRPVSPEAQDAMIARPEMTVEVRRLPPGAAAFITALSSGKTLDEAATQAASADERFDLAGNIAGLIDAGVIVGYRN</sequence>
<organism evidence="2 3">
    <name type="scientific">Dichotomicrobium thermohalophilum</name>
    <dbReference type="NCBI Taxonomy" id="933063"/>
    <lineage>
        <taxon>Bacteria</taxon>
        <taxon>Pseudomonadati</taxon>
        <taxon>Pseudomonadota</taxon>
        <taxon>Alphaproteobacteria</taxon>
        <taxon>Hyphomicrobiales</taxon>
        <taxon>Hyphomicrobiaceae</taxon>
        <taxon>Dichotomicrobium</taxon>
    </lineage>
</organism>
<dbReference type="Pfam" id="PF09836">
    <property type="entry name" value="DUF2063"/>
    <property type="match status" value="1"/>
</dbReference>
<feature type="domain" description="Putative DNA-binding" evidence="1">
    <location>
        <begin position="6"/>
        <end position="98"/>
    </location>
</feature>
<evidence type="ECO:0000259" key="1">
    <source>
        <dbReference type="Pfam" id="PF09836"/>
    </source>
</evidence>
<protein>
    <recommendedName>
        <fullName evidence="1">Putative DNA-binding domain-containing protein</fullName>
    </recommendedName>
</protein>
<gene>
    <name evidence="2" type="ORF">BXY53_0662</name>
</gene>
<dbReference type="AlphaFoldDB" id="A0A397Q388"/>
<keyword evidence="3" id="KW-1185">Reference proteome</keyword>
<evidence type="ECO:0000313" key="3">
    <source>
        <dbReference type="Proteomes" id="UP000266273"/>
    </source>
</evidence>
<evidence type="ECO:0000313" key="2">
    <source>
        <dbReference type="EMBL" id="RIA55592.1"/>
    </source>
</evidence>
<dbReference type="RefSeq" id="WP_170144319.1">
    <property type="nucleotide sequence ID" value="NZ_QXDF01000001.1"/>
</dbReference>
<dbReference type="EMBL" id="QXDF01000001">
    <property type="protein sequence ID" value="RIA55592.1"/>
    <property type="molecule type" value="Genomic_DNA"/>
</dbReference>
<dbReference type="InterPro" id="IPR044922">
    <property type="entry name" value="DUF2063_N_sf"/>
</dbReference>
<dbReference type="InterPro" id="IPR018640">
    <property type="entry name" value="DUF2063"/>
</dbReference>
<proteinExistence type="predicted"/>
<accession>A0A397Q388</accession>
<dbReference type="Gene3D" id="1.10.150.690">
    <property type="entry name" value="DUF2063"/>
    <property type="match status" value="1"/>
</dbReference>
<comment type="caution">
    <text evidence="2">The sequence shown here is derived from an EMBL/GenBank/DDBJ whole genome shotgun (WGS) entry which is preliminary data.</text>
</comment>
<name>A0A397Q388_9HYPH</name>
<reference evidence="2 3" key="1">
    <citation type="submission" date="2018-08" db="EMBL/GenBank/DDBJ databases">
        <title>Genomic Encyclopedia of Archaeal and Bacterial Type Strains, Phase II (KMG-II): from individual species to whole genera.</title>
        <authorList>
            <person name="Goeker M."/>
        </authorList>
    </citation>
    <scope>NUCLEOTIDE SEQUENCE [LARGE SCALE GENOMIC DNA]</scope>
    <source>
        <strain evidence="2 3">DSM 5002</strain>
    </source>
</reference>
<dbReference type="Proteomes" id="UP000266273">
    <property type="component" value="Unassembled WGS sequence"/>
</dbReference>